<organism evidence="1 2">
    <name type="scientific">Parascaris univalens</name>
    <name type="common">Nematode worm</name>
    <dbReference type="NCBI Taxonomy" id="6257"/>
    <lineage>
        <taxon>Eukaryota</taxon>
        <taxon>Metazoa</taxon>
        <taxon>Ecdysozoa</taxon>
        <taxon>Nematoda</taxon>
        <taxon>Chromadorea</taxon>
        <taxon>Rhabditida</taxon>
        <taxon>Spirurina</taxon>
        <taxon>Ascaridomorpha</taxon>
        <taxon>Ascaridoidea</taxon>
        <taxon>Ascarididae</taxon>
        <taxon>Parascaris</taxon>
    </lineage>
</organism>
<dbReference type="AlphaFoldDB" id="A0A915BVX0"/>
<accession>A0A915BVX0</accession>
<keyword evidence="1" id="KW-1185">Reference proteome</keyword>
<reference evidence="2" key="1">
    <citation type="submission" date="2022-11" db="UniProtKB">
        <authorList>
            <consortium name="WormBaseParasite"/>
        </authorList>
    </citation>
    <scope>IDENTIFICATION</scope>
</reference>
<evidence type="ECO:0000313" key="1">
    <source>
        <dbReference type="Proteomes" id="UP000887569"/>
    </source>
</evidence>
<name>A0A915BVX0_PARUN</name>
<dbReference type="Proteomes" id="UP000887569">
    <property type="component" value="Unplaced"/>
</dbReference>
<sequence length="142" mass="15815">MKVKVKIGVISKKRPRELIGLATEVRKREYIARRLVIRGAKSGNTRRRDVIQAPNAESRLPPSILACSNFYVYLVLFKMATSVLLSVLRTERGSANRLPSKTEVFVELICGNLLIRSFRPALKGGHVPSFVTLASSVFSSMI</sequence>
<dbReference type="WBParaSite" id="PgR062_g042_t01">
    <property type="protein sequence ID" value="PgR062_g042_t01"/>
    <property type="gene ID" value="PgR062_g042"/>
</dbReference>
<protein>
    <submittedName>
        <fullName evidence="2">FACT complex subunit</fullName>
    </submittedName>
</protein>
<proteinExistence type="predicted"/>
<evidence type="ECO:0000313" key="2">
    <source>
        <dbReference type="WBParaSite" id="PgR062_g042_t01"/>
    </source>
</evidence>